<dbReference type="OrthoDB" id="1461560at2759"/>
<gene>
    <name evidence="2" type="ORF">CTI12_AA093830</name>
</gene>
<dbReference type="PANTHER" id="PTHR31286">
    <property type="entry name" value="GLYCINE-RICH CELL WALL STRUCTURAL PROTEIN 1.8-LIKE"/>
    <property type="match status" value="1"/>
</dbReference>
<evidence type="ECO:0000313" key="3">
    <source>
        <dbReference type="Proteomes" id="UP000245207"/>
    </source>
</evidence>
<protein>
    <recommendedName>
        <fullName evidence="1">DUF4283 domain-containing protein</fullName>
    </recommendedName>
</protein>
<dbReference type="Proteomes" id="UP000245207">
    <property type="component" value="Unassembled WGS sequence"/>
</dbReference>
<comment type="caution">
    <text evidence="2">The sequence shown here is derived from an EMBL/GenBank/DDBJ whole genome shotgun (WGS) entry which is preliminary data.</text>
</comment>
<sequence length="203" mass="23337">MDRISTSYANMVKKDEFPKELLYIPTEVNEAGNEVVVFDEMLMKNFSERWRLTACGQFIGFNMHISELRYSIRRMWSKFGVTDISASKNGQYLFKFRDIDGLNSVIDQGPWMVRNKPLFVHRWSPDMGMQKIETKKLPVWVKMSNVPLEAWSLKGISALASSLGKPMVMDSMIASMCYKGVGSLDYARVLVEIDAEKEIKNEI</sequence>
<accession>A0A2U1PXX4</accession>
<dbReference type="PANTHER" id="PTHR31286:SF99">
    <property type="entry name" value="DUF4283 DOMAIN-CONTAINING PROTEIN"/>
    <property type="match status" value="1"/>
</dbReference>
<evidence type="ECO:0000259" key="1">
    <source>
        <dbReference type="Pfam" id="PF14111"/>
    </source>
</evidence>
<name>A0A2U1PXX4_ARTAN</name>
<dbReference type="STRING" id="35608.A0A2U1PXX4"/>
<feature type="domain" description="DUF4283" evidence="1">
    <location>
        <begin position="48"/>
        <end position="129"/>
    </location>
</feature>
<dbReference type="InterPro" id="IPR040256">
    <property type="entry name" value="At4g02000-like"/>
</dbReference>
<dbReference type="Pfam" id="PF14111">
    <property type="entry name" value="DUF4283"/>
    <property type="match status" value="1"/>
</dbReference>
<organism evidence="2 3">
    <name type="scientific">Artemisia annua</name>
    <name type="common">Sweet wormwood</name>
    <dbReference type="NCBI Taxonomy" id="35608"/>
    <lineage>
        <taxon>Eukaryota</taxon>
        <taxon>Viridiplantae</taxon>
        <taxon>Streptophyta</taxon>
        <taxon>Embryophyta</taxon>
        <taxon>Tracheophyta</taxon>
        <taxon>Spermatophyta</taxon>
        <taxon>Magnoliopsida</taxon>
        <taxon>eudicotyledons</taxon>
        <taxon>Gunneridae</taxon>
        <taxon>Pentapetalae</taxon>
        <taxon>asterids</taxon>
        <taxon>campanulids</taxon>
        <taxon>Asterales</taxon>
        <taxon>Asteraceae</taxon>
        <taxon>Asteroideae</taxon>
        <taxon>Anthemideae</taxon>
        <taxon>Artemisiinae</taxon>
        <taxon>Artemisia</taxon>
    </lineage>
</organism>
<keyword evidence="3" id="KW-1185">Reference proteome</keyword>
<dbReference type="InterPro" id="IPR025558">
    <property type="entry name" value="DUF4283"/>
</dbReference>
<dbReference type="EMBL" id="PKPP01000617">
    <property type="protein sequence ID" value="PWA90585.1"/>
    <property type="molecule type" value="Genomic_DNA"/>
</dbReference>
<dbReference type="AlphaFoldDB" id="A0A2U1PXX4"/>
<evidence type="ECO:0000313" key="2">
    <source>
        <dbReference type="EMBL" id="PWA90585.1"/>
    </source>
</evidence>
<proteinExistence type="predicted"/>
<reference evidence="2 3" key="1">
    <citation type="journal article" date="2018" name="Mol. Plant">
        <title>The genome of Artemisia annua provides insight into the evolution of Asteraceae family and artemisinin biosynthesis.</title>
        <authorList>
            <person name="Shen Q."/>
            <person name="Zhang L."/>
            <person name="Liao Z."/>
            <person name="Wang S."/>
            <person name="Yan T."/>
            <person name="Shi P."/>
            <person name="Liu M."/>
            <person name="Fu X."/>
            <person name="Pan Q."/>
            <person name="Wang Y."/>
            <person name="Lv Z."/>
            <person name="Lu X."/>
            <person name="Zhang F."/>
            <person name="Jiang W."/>
            <person name="Ma Y."/>
            <person name="Chen M."/>
            <person name="Hao X."/>
            <person name="Li L."/>
            <person name="Tang Y."/>
            <person name="Lv G."/>
            <person name="Zhou Y."/>
            <person name="Sun X."/>
            <person name="Brodelius P.E."/>
            <person name="Rose J.K.C."/>
            <person name="Tang K."/>
        </authorList>
    </citation>
    <scope>NUCLEOTIDE SEQUENCE [LARGE SCALE GENOMIC DNA]</scope>
    <source>
        <strain evidence="3">cv. Huhao1</strain>
        <tissue evidence="2">Leaf</tissue>
    </source>
</reference>